<dbReference type="Gene3D" id="1.20.1260.60">
    <property type="entry name" value="Vacuolar protein sorting-associated protein Ist1"/>
    <property type="match status" value="1"/>
</dbReference>
<dbReference type="PANTHER" id="PTHR12161">
    <property type="entry name" value="IST1 FAMILY MEMBER"/>
    <property type="match status" value="1"/>
</dbReference>
<organism evidence="3 4">
    <name type="scientific">Cuscuta campestris</name>
    <dbReference type="NCBI Taxonomy" id="132261"/>
    <lineage>
        <taxon>Eukaryota</taxon>
        <taxon>Viridiplantae</taxon>
        <taxon>Streptophyta</taxon>
        <taxon>Embryophyta</taxon>
        <taxon>Tracheophyta</taxon>
        <taxon>Spermatophyta</taxon>
        <taxon>Magnoliopsida</taxon>
        <taxon>eudicotyledons</taxon>
        <taxon>Gunneridae</taxon>
        <taxon>Pentapetalae</taxon>
        <taxon>asterids</taxon>
        <taxon>lamiids</taxon>
        <taxon>Solanales</taxon>
        <taxon>Convolvulaceae</taxon>
        <taxon>Cuscuteae</taxon>
        <taxon>Cuscuta</taxon>
        <taxon>Cuscuta subgen. Grammica</taxon>
        <taxon>Cuscuta sect. Cleistogrammica</taxon>
    </lineage>
</organism>
<feature type="region of interest" description="Disordered" evidence="2">
    <location>
        <begin position="186"/>
        <end position="261"/>
    </location>
</feature>
<dbReference type="InterPro" id="IPR005061">
    <property type="entry name" value="Ist1"/>
</dbReference>
<proteinExistence type="inferred from homology"/>
<feature type="region of interest" description="Disordered" evidence="2">
    <location>
        <begin position="280"/>
        <end position="425"/>
    </location>
</feature>
<dbReference type="InterPro" id="IPR042277">
    <property type="entry name" value="IST1-like"/>
</dbReference>
<reference evidence="3 4" key="1">
    <citation type="submission" date="2018-04" db="EMBL/GenBank/DDBJ databases">
        <authorList>
            <person name="Vogel A."/>
        </authorList>
    </citation>
    <scope>NUCLEOTIDE SEQUENCE [LARGE SCALE GENOMIC DNA]</scope>
</reference>
<dbReference type="EMBL" id="OOIL02006792">
    <property type="protein sequence ID" value="VFR01873.1"/>
    <property type="molecule type" value="Genomic_DNA"/>
</dbReference>
<sequence length="522" mass="59174">MLDGILGRGFSSKCKSLIKGTGSRIELARRRAEAKQRFLKDDLAKLIANGLAVNAYGRTEEFMAGERILSCYGFIELSCEHIKKQLSSMQKQSGCPEECREAVASVMFAAARFSDLPELRDLRDLFLQRYGNGLECFVNQKFVEQLASKTPAMEKRIQLMHDIALEFQVQWDSADFQLRMSCGEGKANKVEPSHSPGNRNLRSQNGSFSKPNGQNVLSEKKPEASKDTQVMTHGRDREAKRDDHSSGGRKEKVNEYKLIANKEGTHSVAGKNDIQLPKRDEFIVENNRTKKEKYGYEKQEGQNSKNRDIHIHNVTSTREPPDERDNENNNNVKSHYSYGRPPPYVKSKDKTTGGSELSVSESNRHPVGPSSHDKESEHPQNRAFPSKDESSVSKPKSVRRNHHKSPENIDGRSRPHPHRDEEEVVIDKLLMHYSRKSSDYDIEKLRKKAHTNQTPHEVSSGNVPPQPTRSHSFPHEQATPSVAPKVYTRANTFQPDHQARHVHPKLPDYEDLAAQFAALRGR</sequence>
<feature type="compositionally biased region" description="Polar residues" evidence="2">
    <location>
        <begin position="195"/>
        <end position="217"/>
    </location>
</feature>
<comment type="similarity">
    <text evidence="1">Belongs to the IST1 family.</text>
</comment>
<dbReference type="FunFam" id="1.20.1260.60:FF:000002">
    <property type="entry name" value="Vacuolar protein sorting-associated protein IST1"/>
    <property type="match status" value="1"/>
</dbReference>
<protein>
    <recommendedName>
        <fullName evidence="5">IST1-like protein</fullName>
    </recommendedName>
</protein>
<gene>
    <name evidence="3" type="ORF">CCAM_LOCUS43648</name>
</gene>
<accession>A0A484NLL3</accession>
<dbReference type="OrthoDB" id="29853at2759"/>
<feature type="region of interest" description="Disordered" evidence="2">
    <location>
        <begin position="441"/>
        <end position="482"/>
    </location>
</feature>
<name>A0A484NLL3_9ASTE</name>
<evidence type="ECO:0000256" key="1">
    <source>
        <dbReference type="ARBA" id="ARBA00005536"/>
    </source>
</evidence>
<keyword evidence="4" id="KW-1185">Reference proteome</keyword>
<feature type="compositionally biased region" description="Basic and acidic residues" evidence="2">
    <location>
        <begin position="404"/>
        <end position="425"/>
    </location>
</feature>
<evidence type="ECO:0000313" key="4">
    <source>
        <dbReference type="Proteomes" id="UP000595140"/>
    </source>
</evidence>
<evidence type="ECO:0008006" key="5">
    <source>
        <dbReference type="Google" id="ProtNLM"/>
    </source>
</evidence>
<dbReference type="PANTHER" id="PTHR12161:SF14">
    <property type="entry name" value="REGULATOR OF VPS4 ACTIVITY IN THE MVB PATHWAY PROTEIN"/>
    <property type="match status" value="1"/>
</dbReference>
<dbReference type="AlphaFoldDB" id="A0A484NLL3"/>
<evidence type="ECO:0000313" key="3">
    <source>
        <dbReference type="EMBL" id="VFR01873.1"/>
    </source>
</evidence>
<dbReference type="Proteomes" id="UP000595140">
    <property type="component" value="Unassembled WGS sequence"/>
</dbReference>
<dbReference type="GO" id="GO:0015031">
    <property type="term" value="P:protein transport"/>
    <property type="evidence" value="ECO:0007669"/>
    <property type="project" value="InterPro"/>
</dbReference>
<dbReference type="Pfam" id="PF03398">
    <property type="entry name" value="Ist1"/>
    <property type="match status" value="1"/>
</dbReference>
<evidence type="ECO:0000256" key="2">
    <source>
        <dbReference type="SAM" id="MobiDB-lite"/>
    </source>
</evidence>
<feature type="compositionally biased region" description="Polar residues" evidence="2">
    <location>
        <begin position="451"/>
        <end position="471"/>
    </location>
</feature>
<feature type="compositionally biased region" description="Basic and acidic residues" evidence="2">
    <location>
        <begin position="280"/>
        <end position="311"/>
    </location>
</feature>
<feature type="compositionally biased region" description="Basic and acidic residues" evidence="2">
    <location>
        <begin position="233"/>
        <end position="255"/>
    </location>
</feature>
<feature type="compositionally biased region" description="Polar residues" evidence="2">
    <location>
        <begin position="352"/>
        <end position="361"/>
    </location>
</feature>
<feature type="compositionally biased region" description="Basic and acidic residues" evidence="2">
    <location>
        <begin position="371"/>
        <end position="391"/>
    </location>
</feature>